<protein>
    <submittedName>
        <fullName evidence="1">Uncharacterized protein</fullName>
    </submittedName>
</protein>
<organism evidence="1 2">
    <name type="scientific">Kribbella solani</name>
    <dbReference type="NCBI Taxonomy" id="236067"/>
    <lineage>
        <taxon>Bacteria</taxon>
        <taxon>Bacillati</taxon>
        <taxon>Actinomycetota</taxon>
        <taxon>Actinomycetes</taxon>
        <taxon>Propionibacteriales</taxon>
        <taxon>Kribbellaceae</taxon>
        <taxon>Kribbella</taxon>
    </lineage>
</organism>
<dbReference type="Proteomes" id="UP000558997">
    <property type="component" value="Unassembled WGS sequence"/>
</dbReference>
<proteinExistence type="predicted"/>
<evidence type="ECO:0000313" key="1">
    <source>
        <dbReference type="EMBL" id="MBB5980911.1"/>
    </source>
</evidence>
<name>A0A841DSM0_9ACTN</name>
<dbReference type="RefSeq" id="WP_184836991.1">
    <property type="nucleotide sequence ID" value="NZ_BAAAVN010000003.1"/>
</dbReference>
<gene>
    <name evidence="1" type="ORF">HDA44_004252</name>
</gene>
<dbReference type="AlphaFoldDB" id="A0A841DSM0"/>
<keyword evidence="2" id="KW-1185">Reference proteome</keyword>
<evidence type="ECO:0000313" key="2">
    <source>
        <dbReference type="Proteomes" id="UP000558997"/>
    </source>
</evidence>
<dbReference type="EMBL" id="JACHNF010000001">
    <property type="protein sequence ID" value="MBB5980911.1"/>
    <property type="molecule type" value="Genomic_DNA"/>
</dbReference>
<accession>A0A841DSM0</accession>
<sequence>MDRGQDAHLRWPADRRVRRPTRLDDLEVHPALAAGSDDGLGGLPAYVRREFDERLDAMVAAASDGPSGIAMLVGDSSTGTARACWEAMKNLPDGWRLWHPMEPNRALL</sequence>
<reference evidence="1 2" key="1">
    <citation type="submission" date="2020-08" db="EMBL/GenBank/DDBJ databases">
        <title>Sequencing the genomes of 1000 actinobacteria strains.</title>
        <authorList>
            <person name="Klenk H.-P."/>
        </authorList>
    </citation>
    <scope>NUCLEOTIDE SEQUENCE [LARGE SCALE GENOMIC DNA]</scope>
    <source>
        <strain evidence="1 2">DSM 17294</strain>
    </source>
</reference>
<comment type="caution">
    <text evidence="1">The sequence shown here is derived from an EMBL/GenBank/DDBJ whole genome shotgun (WGS) entry which is preliminary data.</text>
</comment>